<dbReference type="AlphaFoldDB" id="A0A370KDC0"/>
<sequence length="264" mass="29462">MAAGDASLITLGDALTAGLPVQFVYVNLHLHYAGVNWALAGGKGRSMTRKSLAPRQARSRESEQKLLKAAMEVLGRYGLDATTIPRIAEHAGLTPGAVYRRFPDKNALLETVILTILENQDVHIRRVLTPAMTREHTLPELIEQIISATLASYRANSGLLMGLRQFVQGSDHLAFKNKAVKLEKQSYTYVLDVLLAYRDDIPHPDPSLALSFAFATLTGTLIEFFLIDENMKNWRALIPDDDKVLLRELKRSFLGYLMYQPQEA</sequence>
<dbReference type="PANTHER" id="PTHR30055:SF234">
    <property type="entry name" value="HTH-TYPE TRANSCRIPTIONAL REGULATOR BETI"/>
    <property type="match status" value="1"/>
</dbReference>
<organism evidence="6 7">
    <name type="scientific">Dyella solisilvae</name>
    <dbReference type="NCBI Taxonomy" id="1920168"/>
    <lineage>
        <taxon>Bacteria</taxon>
        <taxon>Pseudomonadati</taxon>
        <taxon>Pseudomonadota</taxon>
        <taxon>Gammaproteobacteria</taxon>
        <taxon>Lysobacterales</taxon>
        <taxon>Rhodanobacteraceae</taxon>
        <taxon>Dyella</taxon>
    </lineage>
</organism>
<dbReference type="InterPro" id="IPR001647">
    <property type="entry name" value="HTH_TetR"/>
</dbReference>
<reference evidence="6 7" key="1">
    <citation type="submission" date="2018-07" db="EMBL/GenBank/DDBJ databases">
        <title>Dyella solisilvae sp. nov., isolated from the pine and broad-leaved mixed forest soil.</title>
        <authorList>
            <person name="Gao Z."/>
            <person name="Qiu L."/>
        </authorList>
    </citation>
    <scope>NUCLEOTIDE SEQUENCE [LARGE SCALE GENOMIC DNA]</scope>
    <source>
        <strain evidence="6 7">DHG54</strain>
    </source>
</reference>
<dbReference type="Pfam" id="PF00440">
    <property type="entry name" value="TetR_N"/>
    <property type="match status" value="1"/>
</dbReference>
<dbReference type="Gene3D" id="1.10.357.10">
    <property type="entry name" value="Tetracycline Repressor, domain 2"/>
    <property type="match status" value="1"/>
</dbReference>
<comment type="caution">
    <text evidence="6">The sequence shown here is derived from an EMBL/GenBank/DDBJ whole genome shotgun (WGS) entry which is preliminary data.</text>
</comment>
<dbReference type="GO" id="GO:0000976">
    <property type="term" value="F:transcription cis-regulatory region binding"/>
    <property type="evidence" value="ECO:0007669"/>
    <property type="project" value="TreeGrafter"/>
</dbReference>
<evidence type="ECO:0000256" key="1">
    <source>
        <dbReference type="ARBA" id="ARBA00023015"/>
    </source>
</evidence>
<proteinExistence type="predicted"/>
<gene>
    <name evidence="6" type="ORF">DVT68_03430</name>
</gene>
<feature type="DNA-binding region" description="H-T-H motif" evidence="4">
    <location>
        <begin position="83"/>
        <end position="102"/>
    </location>
</feature>
<evidence type="ECO:0000313" key="7">
    <source>
        <dbReference type="Proteomes" id="UP000254711"/>
    </source>
</evidence>
<evidence type="ECO:0000256" key="4">
    <source>
        <dbReference type="PROSITE-ProRule" id="PRU00335"/>
    </source>
</evidence>
<evidence type="ECO:0000259" key="5">
    <source>
        <dbReference type="PROSITE" id="PS50977"/>
    </source>
</evidence>
<keyword evidence="2 4" id="KW-0238">DNA-binding</keyword>
<evidence type="ECO:0000313" key="6">
    <source>
        <dbReference type="EMBL" id="RDJ00647.1"/>
    </source>
</evidence>
<dbReference type="PROSITE" id="PS50977">
    <property type="entry name" value="HTH_TETR_2"/>
    <property type="match status" value="1"/>
</dbReference>
<keyword evidence="7" id="KW-1185">Reference proteome</keyword>
<dbReference type="InterPro" id="IPR009057">
    <property type="entry name" value="Homeodomain-like_sf"/>
</dbReference>
<keyword evidence="1" id="KW-0805">Transcription regulation</keyword>
<evidence type="ECO:0000256" key="2">
    <source>
        <dbReference type="ARBA" id="ARBA00023125"/>
    </source>
</evidence>
<dbReference type="PANTHER" id="PTHR30055">
    <property type="entry name" value="HTH-TYPE TRANSCRIPTIONAL REGULATOR RUTR"/>
    <property type="match status" value="1"/>
</dbReference>
<dbReference type="Proteomes" id="UP000254711">
    <property type="component" value="Unassembled WGS sequence"/>
</dbReference>
<protein>
    <submittedName>
        <fullName evidence="6">TetR/AcrR family transcriptional regulator</fullName>
    </submittedName>
</protein>
<dbReference type="EMBL" id="QQSY01000001">
    <property type="protein sequence ID" value="RDJ00647.1"/>
    <property type="molecule type" value="Genomic_DNA"/>
</dbReference>
<evidence type="ECO:0000256" key="3">
    <source>
        <dbReference type="ARBA" id="ARBA00023163"/>
    </source>
</evidence>
<accession>A0A370KDC0</accession>
<dbReference type="SUPFAM" id="SSF46689">
    <property type="entry name" value="Homeodomain-like"/>
    <property type="match status" value="1"/>
</dbReference>
<name>A0A370KDC0_9GAMM</name>
<dbReference type="InterPro" id="IPR023772">
    <property type="entry name" value="DNA-bd_HTH_TetR-type_CS"/>
</dbReference>
<feature type="domain" description="HTH tetR-type" evidence="5">
    <location>
        <begin position="60"/>
        <end position="120"/>
    </location>
</feature>
<keyword evidence="3" id="KW-0804">Transcription</keyword>
<dbReference type="InterPro" id="IPR050109">
    <property type="entry name" value="HTH-type_TetR-like_transc_reg"/>
</dbReference>
<dbReference type="GO" id="GO:0003700">
    <property type="term" value="F:DNA-binding transcription factor activity"/>
    <property type="evidence" value="ECO:0007669"/>
    <property type="project" value="TreeGrafter"/>
</dbReference>
<dbReference type="PRINTS" id="PR00455">
    <property type="entry name" value="HTHTETR"/>
</dbReference>
<dbReference type="PROSITE" id="PS01081">
    <property type="entry name" value="HTH_TETR_1"/>
    <property type="match status" value="1"/>
</dbReference>